<accession>A0A0G0KJV4</accession>
<proteinExistence type="predicted"/>
<organism evidence="1 2">
    <name type="scientific">Candidatus Magasanikbacteria bacterium GW2011_GWA2_37_8</name>
    <dbReference type="NCBI Taxonomy" id="1619036"/>
    <lineage>
        <taxon>Bacteria</taxon>
        <taxon>Candidatus Magasanikiibacteriota</taxon>
    </lineage>
</organism>
<protein>
    <submittedName>
        <fullName evidence="1">Uncharacterized protein</fullName>
    </submittedName>
</protein>
<dbReference type="STRING" id="1619036.US58_C0011G0008"/>
<sequence length="219" mass="25573">MKSKKRIEARKLRVEGLSIKEISEKLKVAKSSVSVWVRDIKLDFNKKKILALKGNTKEIVEKRRLTRLNKEKNKRDLVVEAAKKEIKKINKRELWLLGVALYCAEGGKTDRSLVRFSNSDPEMIKIMMEFFRKICLVPEKKFRCYIHIYSHLNVKSSEKYWSKITKVKLSQFFKTYCIRSKAGKHKRDNLPNGTLDVYVCDTNLFLKISGWSAGMFGGY</sequence>
<dbReference type="Proteomes" id="UP000034333">
    <property type="component" value="Unassembled WGS sequence"/>
</dbReference>
<gene>
    <name evidence="1" type="ORF">US58_C0011G0008</name>
</gene>
<dbReference type="AlphaFoldDB" id="A0A0G0KJV4"/>
<evidence type="ECO:0000313" key="2">
    <source>
        <dbReference type="Proteomes" id="UP000034333"/>
    </source>
</evidence>
<reference evidence="1 2" key="1">
    <citation type="journal article" date="2015" name="Nature">
        <title>rRNA introns, odd ribosomes, and small enigmatic genomes across a large radiation of phyla.</title>
        <authorList>
            <person name="Brown C.T."/>
            <person name="Hug L.A."/>
            <person name="Thomas B.C."/>
            <person name="Sharon I."/>
            <person name="Castelle C.J."/>
            <person name="Singh A."/>
            <person name="Wilkins M.J."/>
            <person name="Williams K.H."/>
            <person name="Banfield J.F."/>
        </authorList>
    </citation>
    <scope>NUCLEOTIDE SEQUENCE [LARGE SCALE GENOMIC DNA]</scope>
</reference>
<name>A0A0G0KJV4_9BACT</name>
<dbReference type="EMBL" id="LBTN01000011">
    <property type="protein sequence ID" value="KKQ40881.1"/>
    <property type="molecule type" value="Genomic_DNA"/>
</dbReference>
<evidence type="ECO:0000313" key="1">
    <source>
        <dbReference type="EMBL" id="KKQ40881.1"/>
    </source>
</evidence>
<comment type="caution">
    <text evidence="1">The sequence shown here is derived from an EMBL/GenBank/DDBJ whole genome shotgun (WGS) entry which is preliminary data.</text>
</comment>